<dbReference type="GO" id="GO:0005524">
    <property type="term" value="F:ATP binding"/>
    <property type="evidence" value="ECO:0007669"/>
    <property type="project" value="UniProtKB-KW"/>
</dbReference>
<dbReference type="Proteomes" id="UP000265515">
    <property type="component" value="Unassembled WGS sequence"/>
</dbReference>
<dbReference type="InterPro" id="IPR029047">
    <property type="entry name" value="HSP70_peptide-bd_sf"/>
</dbReference>
<dbReference type="PANTHER" id="PTHR19375">
    <property type="entry name" value="HEAT SHOCK PROTEIN 70KDA"/>
    <property type="match status" value="1"/>
</dbReference>
<dbReference type="InterPro" id="IPR013126">
    <property type="entry name" value="Hsp_70_fam"/>
</dbReference>
<dbReference type="Gene3D" id="2.60.34.10">
    <property type="entry name" value="Substrate Binding Domain Of DNAk, Chain A, domain 1"/>
    <property type="match status" value="1"/>
</dbReference>
<accession>A0A388M7Q2</accession>
<dbReference type="PRINTS" id="PR00301">
    <property type="entry name" value="HEATSHOCK70"/>
</dbReference>
<dbReference type="Gramene" id="GBG90482">
    <property type="protein sequence ID" value="GBG90482"/>
    <property type="gene ID" value="CBR_g50828"/>
</dbReference>
<proteinExistence type="inferred from homology"/>
<dbReference type="AlphaFoldDB" id="A0A388M7Q2"/>
<dbReference type="InterPro" id="IPR043129">
    <property type="entry name" value="ATPase_NBD"/>
</dbReference>
<keyword evidence="1 3" id="KW-0547">Nucleotide-binding</keyword>
<keyword evidence="5" id="KW-1185">Reference proteome</keyword>
<protein>
    <submittedName>
        <fullName evidence="4">Uncharacterized protein</fullName>
    </submittedName>
</protein>
<organism evidence="4 5">
    <name type="scientific">Chara braunii</name>
    <name type="common">Braun's stonewort</name>
    <dbReference type="NCBI Taxonomy" id="69332"/>
    <lineage>
        <taxon>Eukaryota</taxon>
        <taxon>Viridiplantae</taxon>
        <taxon>Streptophyta</taxon>
        <taxon>Charophyceae</taxon>
        <taxon>Charales</taxon>
        <taxon>Characeae</taxon>
        <taxon>Chara</taxon>
    </lineage>
</organism>
<dbReference type="Pfam" id="PF00012">
    <property type="entry name" value="HSP70"/>
    <property type="match status" value="1"/>
</dbReference>
<dbReference type="SUPFAM" id="SSF53067">
    <property type="entry name" value="Actin-like ATPase domain"/>
    <property type="match status" value="2"/>
</dbReference>
<dbReference type="GO" id="GO:0140662">
    <property type="term" value="F:ATP-dependent protein folding chaperone"/>
    <property type="evidence" value="ECO:0007669"/>
    <property type="project" value="InterPro"/>
</dbReference>
<keyword evidence="2 3" id="KW-0067">ATP-binding</keyword>
<dbReference type="InterPro" id="IPR018181">
    <property type="entry name" value="Heat_shock_70_CS"/>
</dbReference>
<dbReference type="PROSITE" id="PS01036">
    <property type="entry name" value="HSP70_3"/>
    <property type="match status" value="1"/>
</dbReference>
<comment type="similarity">
    <text evidence="3">Belongs to the heat shock protein 70 family.</text>
</comment>
<dbReference type="EMBL" id="BFEA01000814">
    <property type="protein sequence ID" value="GBG90482.1"/>
    <property type="molecule type" value="Genomic_DNA"/>
</dbReference>
<evidence type="ECO:0000313" key="5">
    <source>
        <dbReference type="Proteomes" id="UP000265515"/>
    </source>
</evidence>
<comment type="caution">
    <text evidence="4">The sequence shown here is derived from an EMBL/GenBank/DDBJ whole genome shotgun (WGS) entry which is preliminary data.</text>
</comment>
<gene>
    <name evidence="4" type="ORF">CBR_g50828</name>
</gene>
<evidence type="ECO:0000313" key="4">
    <source>
        <dbReference type="EMBL" id="GBG90482.1"/>
    </source>
</evidence>
<dbReference type="Gene3D" id="3.30.420.40">
    <property type="match status" value="2"/>
</dbReference>
<dbReference type="Gene3D" id="3.90.640.10">
    <property type="entry name" value="Actin, Chain A, domain 4"/>
    <property type="match status" value="1"/>
</dbReference>
<name>A0A388M7Q2_CHABU</name>
<evidence type="ECO:0000256" key="1">
    <source>
        <dbReference type="ARBA" id="ARBA00022741"/>
    </source>
</evidence>
<dbReference type="PROSITE" id="PS00297">
    <property type="entry name" value="HSP70_1"/>
    <property type="match status" value="1"/>
</dbReference>
<evidence type="ECO:0000256" key="3">
    <source>
        <dbReference type="RuleBase" id="RU003322"/>
    </source>
</evidence>
<dbReference type="STRING" id="69332.A0A388M7Q2"/>
<dbReference type="SUPFAM" id="SSF100920">
    <property type="entry name" value="Heat shock protein 70kD (HSP70), peptide-binding domain"/>
    <property type="match status" value="1"/>
</dbReference>
<sequence length="587" mass="64971">MENNPVIGIDLGTSYCCVAVFFDTERIQIVPNDVGSKITPSYVAFSEKDGCLVGGAAKKHGLEYPEQCVFEVKRLMGRSFSDPTLHLEAKRMPFMLSSGPLGDVVVDISEKKFRPEDISAFLLKEMKRMAEDYANFRPIRDAVLTVPARFNYRQRKATMAAAAQAGLNVLRLMSEPTAAALAYGHESMRGSGRQERKVLVFDMGGESLNVSVVGVKVGSQNDFSFVVKTGIRESQLGGAEIDERLFYRVEGQLRRHPQGKDVGFKPLVALKPRIRAKLNQLVVQAKHDLSVKTETQIDLDCGGEDILSLRLSRVDFEKRNQELFLKCVLIVMRALRDAKIGKGEISEVLLAGGSTRIPAVQKNLTAFFGKPPLKSFNPDEAVAFGAAVMAGQLARRDKCKQAPTISVRHHDDIVTSVSIGVDTKFGIMRVVIPRNSLLPANGTAEYGLPDGEGEARVKLYEGESALCANNLPLGELALDGFTLRLDIKDVVVRSSDAAGETDWYTAEAKAEDVRIWEARESMNAVWMLIGKLRDQLSCRECHGDLEKHVNETMAWYMGLEELPSKRECDKRYEELESLAKVHSLDVV</sequence>
<reference evidence="4 5" key="1">
    <citation type="journal article" date="2018" name="Cell">
        <title>The Chara Genome: Secondary Complexity and Implications for Plant Terrestrialization.</title>
        <authorList>
            <person name="Nishiyama T."/>
            <person name="Sakayama H."/>
            <person name="Vries J.D."/>
            <person name="Buschmann H."/>
            <person name="Saint-Marcoux D."/>
            <person name="Ullrich K.K."/>
            <person name="Haas F.B."/>
            <person name="Vanderstraeten L."/>
            <person name="Becker D."/>
            <person name="Lang D."/>
            <person name="Vosolsobe S."/>
            <person name="Rombauts S."/>
            <person name="Wilhelmsson P.K.I."/>
            <person name="Janitza P."/>
            <person name="Kern R."/>
            <person name="Heyl A."/>
            <person name="Rumpler F."/>
            <person name="Villalobos L.I.A.C."/>
            <person name="Clay J.M."/>
            <person name="Skokan R."/>
            <person name="Toyoda A."/>
            <person name="Suzuki Y."/>
            <person name="Kagoshima H."/>
            <person name="Schijlen E."/>
            <person name="Tajeshwar N."/>
            <person name="Catarino B."/>
            <person name="Hetherington A.J."/>
            <person name="Saltykova A."/>
            <person name="Bonnot C."/>
            <person name="Breuninger H."/>
            <person name="Symeonidi A."/>
            <person name="Radhakrishnan G.V."/>
            <person name="Van Nieuwerburgh F."/>
            <person name="Deforce D."/>
            <person name="Chang C."/>
            <person name="Karol K.G."/>
            <person name="Hedrich R."/>
            <person name="Ulvskov P."/>
            <person name="Glockner G."/>
            <person name="Delwiche C.F."/>
            <person name="Petrasek J."/>
            <person name="Van de Peer Y."/>
            <person name="Friml J."/>
            <person name="Beilby M."/>
            <person name="Dolan L."/>
            <person name="Kohara Y."/>
            <person name="Sugano S."/>
            <person name="Fujiyama A."/>
            <person name="Delaux P.-M."/>
            <person name="Quint M."/>
            <person name="TheiBen G."/>
            <person name="Hagemann M."/>
            <person name="Harholt J."/>
            <person name="Dunand C."/>
            <person name="Zachgo S."/>
            <person name="Langdale J."/>
            <person name="Maumus F."/>
            <person name="Straeten D.V.D."/>
            <person name="Gould S.B."/>
            <person name="Rensing S.A."/>
        </authorList>
    </citation>
    <scope>NUCLEOTIDE SEQUENCE [LARGE SCALE GENOMIC DNA]</scope>
    <source>
        <strain evidence="4 5">S276</strain>
    </source>
</reference>
<evidence type="ECO:0000256" key="2">
    <source>
        <dbReference type="ARBA" id="ARBA00022840"/>
    </source>
</evidence>